<keyword evidence="1" id="KW-0540">Nuclease</keyword>
<dbReference type="KEGG" id="hpel:HZS54_24725"/>
<feature type="domain" description="TNase-like" evidence="5">
    <location>
        <begin position="9"/>
        <end position="159"/>
    </location>
</feature>
<evidence type="ECO:0000256" key="1">
    <source>
        <dbReference type="ARBA" id="ARBA00022722"/>
    </source>
</evidence>
<evidence type="ECO:0000259" key="5">
    <source>
        <dbReference type="PROSITE" id="PS50830"/>
    </source>
</evidence>
<dbReference type="SUPFAM" id="SSF50199">
    <property type="entry name" value="Staphylococcal nuclease"/>
    <property type="match status" value="1"/>
</dbReference>
<name>A0A7D5TEG6_9EURY</name>
<organism evidence="6 7">
    <name type="scientific">Halosimplex pelagicum</name>
    <dbReference type="NCBI Taxonomy" id="869886"/>
    <lineage>
        <taxon>Archaea</taxon>
        <taxon>Methanobacteriati</taxon>
        <taxon>Methanobacteriota</taxon>
        <taxon>Stenosarchaea group</taxon>
        <taxon>Halobacteria</taxon>
        <taxon>Halobacteriales</taxon>
        <taxon>Haloarculaceae</taxon>
        <taxon>Halosimplex</taxon>
    </lineage>
</organism>
<evidence type="ECO:0000256" key="3">
    <source>
        <dbReference type="ARBA" id="ARBA00022801"/>
    </source>
</evidence>
<keyword evidence="2" id="KW-0255">Endonuclease</keyword>
<dbReference type="InterPro" id="IPR002071">
    <property type="entry name" value="Thermonucl_AS"/>
</dbReference>
<feature type="region of interest" description="Disordered" evidence="4">
    <location>
        <begin position="180"/>
        <end position="217"/>
    </location>
</feature>
<keyword evidence="7" id="KW-1185">Reference proteome</keyword>
<evidence type="ECO:0000256" key="4">
    <source>
        <dbReference type="SAM" id="MobiDB-lite"/>
    </source>
</evidence>
<dbReference type="SMART" id="SM00318">
    <property type="entry name" value="SNc"/>
    <property type="match status" value="1"/>
</dbReference>
<dbReference type="AlphaFoldDB" id="A0A7D5TEG6"/>
<keyword evidence="3" id="KW-0378">Hydrolase</keyword>
<dbReference type="RefSeq" id="WP_179919728.1">
    <property type="nucleotide sequence ID" value="NZ_CP058909.1"/>
</dbReference>
<dbReference type="Pfam" id="PF00565">
    <property type="entry name" value="SNase"/>
    <property type="match status" value="1"/>
</dbReference>
<dbReference type="GO" id="GO:0003676">
    <property type="term" value="F:nucleic acid binding"/>
    <property type="evidence" value="ECO:0007669"/>
    <property type="project" value="InterPro"/>
</dbReference>
<dbReference type="Gene3D" id="2.40.50.90">
    <property type="match status" value="1"/>
</dbReference>
<evidence type="ECO:0000313" key="7">
    <source>
        <dbReference type="Proteomes" id="UP000509346"/>
    </source>
</evidence>
<dbReference type="OrthoDB" id="3327at2157"/>
<dbReference type="PROSITE" id="PS50830">
    <property type="entry name" value="TNASE_3"/>
    <property type="match status" value="1"/>
</dbReference>
<feature type="compositionally biased region" description="Polar residues" evidence="4">
    <location>
        <begin position="203"/>
        <end position="214"/>
    </location>
</feature>
<dbReference type="GO" id="GO:0016787">
    <property type="term" value="F:hydrolase activity"/>
    <property type="evidence" value="ECO:0007669"/>
    <property type="project" value="UniProtKB-KW"/>
</dbReference>
<dbReference type="GeneID" id="56085868"/>
<sequence length="420" mass="45213">MSSDIAAGATHRVEVVSVTDGDTVDVRFEGGTEEEVRLVGIDTPETEENRRFERIQEWPGIGDPETLVEYGERASAFARERLAGETVTLSFDPSEPTRGTYGRLLGYLEYEADGERVFYNREVVAEGYARAYHSGVTTHDALARAEADAREAGRGLWAEHDPESTEPVRDAPVEELFVPRPSSVRRAGGPLGGERAPVRAEPTATQEPTESSAVTYDDGPIPLVGVDREARVGVVGGLVINEAYEATEGFEVDTSEYGTFPFLTNLLDWLADREGEVLIDGGHGGFGVDYALSAEDAAYYRRYLEGQGLGFVQRNRLGSGFLDCGRALVVTPPVGPFGPDELDRVRAFRDDGGSVVLLGSGAAPAYARANLNAVAAALGSDLRLNADEVRDAEGGLDGDERLVTTARFDRSLPLFGAFGE</sequence>
<dbReference type="EMBL" id="CP058909">
    <property type="protein sequence ID" value="QLH84649.1"/>
    <property type="molecule type" value="Genomic_DNA"/>
</dbReference>
<protein>
    <submittedName>
        <fullName evidence="6">Thermonuclease family protein</fullName>
    </submittedName>
</protein>
<gene>
    <name evidence="6" type="ORF">HZS54_24725</name>
</gene>
<dbReference type="InterPro" id="IPR035437">
    <property type="entry name" value="SNase_OB-fold_sf"/>
</dbReference>
<dbReference type="GO" id="GO:0004519">
    <property type="term" value="F:endonuclease activity"/>
    <property type="evidence" value="ECO:0007669"/>
    <property type="project" value="UniProtKB-KW"/>
</dbReference>
<evidence type="ECO:0000256" key="2">
    <source>
        <dbReference type="ARBA" id="ARBA00022759"/>
    </source>
</evidence>
<proteinExistence type="predicted"/>
<evidence type="ECO:0000313" key="6">
    <source>
        <dbReference type="EMBL" id="QLH84649.1"/>
    </source>
</evidence>
<dbReference type="PANTHER" id="PTHR12302:SF3">
    <property type="entry name" value="SERINE_THREONINE-PROTEIN KINASE 31"/>
    <property type="match status" value="1"/>
</dbReference>
<accession>A0A7D5TEG6</accession>
<dbReference type="PROSITE" id="PS01123">
    <property type="entry name" value="TNASE_1"/>
    <property type="match status" value="1"/>
</dbReference>
<dbReference type="InterPro" id="IPR016071">
    <property type="entry name" value="Staphylococal_nuclease_OB-fold"/>
</dbReference>
<dbReference type="Proteomes" id="UP000509346">
    <property type="component" value="Chromosome"/>
</dbReference>
<dbReference type="PANTHER" id="PTHR12302">
    <property type="entry name" value="EBNA2 BINDING PROTEIN P100"/>
    <property type="match status" value="1"/>
</dbReference>
<reference evidence="6 7" key="1">
    <citation type="submission" date="2020-07" db="EMBL/GenBank/DDBJ databases">
        <title>Halosimplex litoreum sp. nov. and Halosimplex rubrum sp. nov., isolated from different salt environments.</title>
        <authorList>
            <person name="Cui H."/>
        </authorList>
    </citation>
    <scope>NUCLEOTIDE SEQUENCE [LARGE SCALE GENOMIC DNA]</scope>
    <source>
        <strain evidence="6 7">R2</strain>
    </source>
</reference>